<gene>
    <name evidence="1" type="ORF">LCGC14_2922760</name>
</gene>
<dbReference type="AlphaFoldDB" id="A0A0F8ZVY2"/>
<accession>A0A0F8ZVY2</accession>
<sequence length="357" mass="40818">PEPLTDAEGRTRWLQTITDPLDAGGPLTEMPVDLEGGQSWAVEVTLPPPLSEKVQVRRAFIPARVQDNPHLNAVEYAASLAVGSEENLKRLLEGDWSFFEGKTFKVLNPVIHLVDADHIFGEGYEVPPEEWDRDIGYDHGLISAAEWVTRDREGNYIFYLEYYGEGDIDDHAEGVKDRLIRDGRPELIPVGDPQMFRKNQYGQRQTYSIADAYKWLGEPPENPGDEFPGVIFRKKLVERETGRQAFLRLLKPKADRPFPDWHQLHGQLGSPMLFIAKQCSNLWRELNNIRYKDGPTEDTVKEDDHAYDAGWHVLPVFERGFIKPRGRVARQVVARSMPRVDRDQVSVRGRQVVAGRR</sequence>
<feature type="non-terminal residue" evidence="1">
    <location>
        <position position="1"/>
    </location>
</feature>
<proteinExistence type="predicted"/>
<protein>
    <submittedName>
        <fullName evidence="1">Uncharacterized protein</fullName>
    </submittedName>
</protein>
<name>A0A0F8ZVY2_9ZZZZ</name>
<evidence type="ECO:0000313" key="1">
    <source>
        <dbReference type="EMBL" id="KKK70559.1"/>
    </source>
</evidence>
<organism evidence="1">
    <name type="scientific">marine sediment metagenome</name>
    <dbReference type="NCBI Taxonomy" id="412755"/>
    <lineage>
        <taxon>unclassified sequences</taxon>
        <taxon>metagenomes</taxon>
        <taxon>ecological metagenomes</taxon>
    </lineage>
</organism>
<dbReference type="EMBL" id="LAZR01058133">
    <property type="protein sequence ID" value="KKK70559.1"/>
    <property type="molecule type" value="Genomic_DNA"/>
</dbReference>
<dbReference type="Gene3D" id="3.30.420.280">
    <property type="match status" value="1"/>
</dbReference>
<reference evidence="1" key="1">
    <citation type="journal article" date="2015" name="Nature">
        <title>Complex archaea that bridge the gap between prokaryotes and eukaryotes.</title>
        <authorList>
            <person name="Spang A."/>
            <person name="Saw J.H."/>
            <person name="Jorgensen S.L."/>
            <person name="Zaremba-Niedzwiedzka K."/>
            <person name="Martijn J."/>
            <person name="Lind A.E."/>
            <person name="van Eijk R."/>
            <person name="Schleper C."/>
            <person name="Guy L."/>
            <person name="Ettema T.J."/>
        </authorList>
    </citation>
    <scope>NUCLEOTIDE SEQUENCE</scope>
</reference>
<comment type="caution">
    <text evidence="1">The sequence shown here is derived from an EMBL/GenBank/DDBJ whole genome shotgun (WGS) entry which is preliminary data.</text>
</comment>